<dbReference type="EMBL" id="QUTG01003422">
    <property type="protein sequence ID" value="RHY91647.1"/>
    <property type="molecule type" value="Genomic_DNA"/>
</dbReference>
<feature type="region of interest" description="Disordered" evidence="1">
    <location>
        <begin position="600"/>
        <end position="619"/>
    </location>
</feature>
<reference evidence="4 5" key="1">
    <citation type="submission" date="2018-08" db="EMBL/GenBank/DDBJ databases">
        <title>Aphanomyces genome sequencing and annotation.</title>
        <authorList>
            <person name="Minardi D."/>
            <person name="Oidtmann B."/>
            <person name="Van Der Giezen M."/>
            <person name="Studholme D.J."/>
        </authorList>
    </citation>
    <scope>NUCLEOTIDE SEQUENCE [LARGE SCALE GENOMIC DNA]</scope>
    <source>
        <strain evidence="3 4">Da</strain>
        <strain evidence="2 5">Sv</strain>
    </source>
</reference>
<feature type="compositionally biased region" description="Gly residues" evidence="1">
    <location>
        <begin position="71"/>
        <end position="92"/>
    </location>
</feature>
<evidence type="ECO:0000313" key="4">
    <source>
        <dbReference type="Proteomes" id="UP000285430"/>
    </source>
</evidence>
<dbReference type="AlphaFoldDB" id="A0A418EAF2"/>
<proteinExistence type="predicted"/>
<dbReference type="Proteomes" id="UP000285430">
    <property type="component" value="Unassembled WGS sequence"/>
</dbReference>
<feature type="region of interest" description="Disordered" evidence="1">
    <location>
        <begin position="523"/>
        <end position="556"/>
    </location>
</feature>
<organism evidence="3 4">
    <name type="scientific">Aphanomyces astaci</name>
    <name type="common">Crayfish plague agent</name>
    <dbReference type="NCBI Taxonomy" id="112090"/>
    <lineage>
        <taxon>Eukaryota</taxon>
        <taxon>Sar</taxon>
        <taxon>Stramenopiles</taxon>
        <taxon>Oomycota</taxon>
        <taxon>Saprolegniomycetes</taxon>
        <taxon>Saprolegniales</taxon>
        <taxon>Verrucalvaceae</taxon>
        <taxon>Aphanomyces</taxon>
    </lineage>
</organism>
<accession>A0A418EAF2</accession>
<dbReference type="EMBL" id="QUTH01005465">
    <property type="protein sequence ID" value="RHZ09712.1"/>
    <property type="molecule type" value="Genomic_DNA"/>
</dbReference>
<evidence type="ECO:0000313" key="2">
    <source>
        <dbReference type="EMBL" id="RHY91647.1"/>
    </source>
</evidence>
<feature type="region of interest" description="Disordered" evidence="1">
    <location>
        <begin position="347"/>
        <end position="370"/>
    </location>
</feature>
<feature type="compositionally biased region" description="Low complexity" evidence="1">
    <location>
        <begin position="442"/>
        <end position="475"/>
    </location>
</feature>
<name>A0A418EAF2_APHAT</name>
<dbReference type="Proteomes" id="UP000285712">
    <property type="component" value="Unassembled WGS sequence"/>
</dbReference>
<comment type="caution">
    <text evidence="3">The sequence shown here is derived from an EMBL/GenBank/DDBJ whole genome shotgun (WGS) entry which is preliminary data.</text>
</comment>
<evidence type="ECO:0000313" key="3">
    <source>
        <dbReference type="EMBL" id="RHZ09712.1"/>
    </source>
</evidence>
<feature type="compositionally biased region" description="Acidic residues" evidence="1">
    <location>
        <begin position="239"/>
        <end position="251"/>
    </location>
</feature>
<feature type="compositionally biased region" description="Low complexity" evidence="1">
    <location>
        <begin position="151"/>
        <end position="170"/>
    </location>
</feature>
<feature type="compositionally biased region" description="Polar residues" evidence="1">
    <location>
        <begin position="183"/>
        <end position="215"/>
    </location>
</feature>
<feature type="compositionally biased region" description="Basic residues" evidence="1">
    <location>
        <begin position="287"/>
        <end position="305"/>
    </location>
</feature>
<gene>
    <name evidence="2" type="ORF">DYB35_003280</name>
    <name evidence="3" type="ORF">DYB37_005422</name>
</gene>
<evidence type="ECO:0000313" key="5">
    <source>
        <dbReference type="Proteomes" id="UP000285712"/>
    </source>
</evidence>
<sequence>MTGHICHAERVDECSQLIEMQSPCRRHDEFSSRQVDKATQAMQQHCIQLGLAMQSVQDSIHVQEDHPASMEGGGHHQGGGYGNYGVGGGSQGRSGTSNDDDWKSRIVSNGQWLGEKVMALASRSHNTIPDNQRAMNDGRANWMAEIRNNARPANNSSNFSNGSSGYNAGGDQNDFATERPGQYSDTSYRPTSTYSDNPTSSSGQTSAYTSKQQSGKSKASSNNKKYKSKSSRRAATSSSEEDESEEESSEDSDVKKKSTKVRSKVTKKPEIVVSSNDDSDDSDHAAKLKRSTKKGSKGSSSKKKAHLSDSDISTESAPEDKKAKKKPAKAPKKAYAYALDASKLAAVAAPSTDQDAKKGKKKAGKKDKTGAAAPALVDLLGVESLPPAPPNAAAAAVFETPLSTIDRTPFVNICHEVNIWRLELAGLSFDPLDGASQAPAYPQDQFSAPPQQPFQQPSQQFLGNQQQFQGHQHQYQPQQHQTFHPQQHQQFAAQQPFQPAGFVVPGSNLVDLRLSSEVSAAAKANAAPTDTRSLDQLKASSGPVQVQPPPQMMMHHSHAPYQQPLGHHPSFVHQPMLHQASPPAMMAPAIAFGGVQYQQPQPLHHPRRAAPGLASPGFL</sequence>
<feature type="compositionally biased region" description="Basic residues" evidence="1">
    <location>
        <begin position="257"/>
        <end position="266"/>
    </location>
</feature>
<evidence type="ECO:0000256" key="1">
    <source>
        <dbReference type="SAM" id="MobiDB-lite"/>
    </source>
</evidence>
<protein>
    <submittedName>
        <fullName evidence="3">Uncharacterized protein</fullName>
    </submittedName>
</protein>
<feature type="region of interest" description="Disordered" evidence="1">
    <location>
        <begin position="66"/>
        <end position="104"/>
    </location>
</feature>
<dbReference type="VEuPathDB" id="FungiDB:H257_02532"/>
<feature type="region of interest" description="Disordered" evidence="1">
    <location>
        <begin position="151"/>
        <end position="332"/>
    </location>
</feature>
<feature type="compositionally biased region" description="Basic residues" evidence="1">
    <location>
        <begin position="323"/>
        <end position="332"/>
    </location>
</feature>
<feature type="region of interest" description="Disordered" evidence="1">
    <location>
        <begin position="435"/>
        <end position="475"/>
    </location>
</feature>